<feature type="region of interest" description="Disordered" evidence="1">
    <location>
        <begin position="133"/>
        <end position="176"/>
    </location>
</feature>
<dbReference type="Proteomes" id="UP000662857">
    <property type="component" value="Chromosome"/>
</dbReference>
<evidence type="ECO:0000256" key="1">
    <source>
        <dbReference type="SAM" id="MobiDB-lite"/>
    </source>
</evidence>
<accession>A0A895Y774</accession>
<keyword evidence="3" id="KW-1185">Reference proteome</keyword>
<protein>
    <submittedName>
        <fullName evidence="2">DUF4265 domain-containing protein</fullName>
    </submittedName>
</protein>
<evidence type="ECO:0000313" key="3">
    <source>
        <dbReference type="Proteomes" id="UP000662857"/>
    </source>
</evidence>
<dbReference type="InterPro" id="IPR025361">
    <property type="entry name" value="DUF4265"/>
</dbReference>
<dbReference type="AlphaFoldDB" id="A0A895Y774"/>
<dbReference type="KEGG" id="nhy:JQS43_18580"/>
<evidence type="ECO:0000313" key="2">
    <source>
        <dbReference type="EMBL" id="QSB13577.1"/>
    </source>
</evidence>
<name>A0A895Y774_9ACTN</name>
<sequence>MSVAKYIVHESPVGRASSNYLVMVDLEAYGFAGTLEQIWLRPLDSKAYEVSCIPFRVYGLALNDVVELDADGKKVVGVVRRSGHRVFRVLLTPLLSVSKLDEVRNSVTGAIIDDALKAEWSGDRHVAVDVPPNGWDKGPRFRGTGGPHSGIEPPIYYPRGGGRGIPAEGENLPRGY</sequence>
<proteinExistence type="predicted"/>
<dbReference type="RefSeq" id="WP_239675671.1">
    <property type="nucleotide sequence ID" value="NZ_CP070499.1"/>
</dbReference>
<organism evidence="2 3">
    <name type="scientific">Natronosporangium hydrolyticum</name>
    <dbReference type="NCBI Taxonomy" id="2811111"/>
    <lineage>
        <taxon>Bacteria</taxon>
        <taxon>Bacillati</taxon>
        <taxon>Actinomycetota</taxon>
        <taxon>Actinomycetes</taxon>
        <taxon>Micromonosporales</taxon>
        <taxon>Micromonosporaceae</taxon>
        <taxon>Natronosporangium</taxon>
    </lineage>
</organism>
<reference evidence="2" key="1">
    <citation type="submission" date="2021-02" db="EMBL/GenBank/DDBJ databases">
        <title>Natrosporangium hydrolyticum gen. nov., sp. nov, a haloalkaliphilic actinobacterium from a soda solonchak soil.</title>
        <authorList>
            <person name="Sorokin D.Y."/>
            <person name="Khijniak T.V."/>
            <person name="Zakharycheva A.P."/>
            <person name="Boueva O.V."/>
            <person name="Ariskina E.V."/>
            <person name="Hahnke R.L."/>
            <person name="Bunk B."/>
            <person name="Sproer C."/>
            <person name="Schumann P."/>
            <person name="Evtushenko L.I."/>
            <person name="Kublanov I.V."/>
        </authorList>
    </citation>
    <scope>NUCLEOTIDE SEQUENCE</scope>
    <source>
        <strain evidence="2">DSM 106523</strain>
    </source>
</reference>
<dbReference type="EMBL" id="CP070499">
    <property type="protein sequence ID" value="QSB13577.1"/>
    <property type="molecule type" value="Genomic_DNA"/>
</dbReference>
<dbReference type="Pfam" id="PF14085">
    <property type="entry name" value="DUF4265"/>
    <property type="match status" value="1"/>
</dbReference>
<gene>
    <name evidence="2" type="ORF">JQS43_18580</name>
</gene>